<evidence type="ECO:0000313" key="2">
    <source>
        <dbReference type="Proteomes" id="UP001364224"/>
    </source>
</evidence>
<dbReference type="RefSeq" id="WP_334489143.1">
    <property type="nucleotide sequence ID" value="NZ_JAZHRV010000001.1"/>
</dbReference>
<dbReference type="EMBL" id="JAZHRV010000001">
    <property type="protein sequence ID" value="MEH2560205.1"/>
    <property type="molecule type" value="Genomic_DNA"/>
</dbReference>
<sequence>MTSYETNHSPPPVAQPAVDGVLAAFQACPLVGIGDHHGLAQESVYVDLVSDPRFARDVRNVVVEFGGAASQHIVDRYVAGESVRYEELRKVWSEVVGWVPTVLDLGLIRFYAAVRAANLHLPPEQRIRVWLGEPEIDWTKIKSSEELRALLGSRDTHAARIISDNILSKDKKALVI</sequence>
<accession>A0ABU8BNR2</accession>
<comment type="caution">
    <text evidence="1">The sequence shown here is derived from an EMBL/GenBank/DDBJ whole genome shotgun (WGS) entry which is preliminary data.</text>
</comment>
<gene>
    <name evidence="1" type="ORF">V1286_007734</name>
</gene>
<evidence type="ECO:0000313" key="1">
    <source>
        <dbReference type="EMBL" id="MEH2560205.1"/>
    </source>
</evidence>
<keyword evidence="2" id="KW-1185">Reference proteome</keyword>
<name>A0ABU8BNR2_9BRAD</name>
<proteinExistence type="predicted"/>
<reference evidence="1 2" key="1">
    <citation type="submission" date="2024-02" db="EMBL/GenBank/DDBJ databases">
        <title>Adaptive strategies in a cosmopolitan and abundant soil bacterium.</title>
        <authorList>
            <person name="Carini P."/>
        </authorList>
    </citation>
    <scope>NUCLEOTIDE SEQUENCE [LARGE SCALE GENOMIC DNA]</scope>
    <source>
        <strain evidence="1 2">AZCC 1608</strain>
    </source>
</reference>
<dbReference type="Proteomes" id="UP001364224">
    <property type="component" value="Unassembled WGS sequence"/>
</dbReference>
<organism evidence="1 2">
    <name type="scientific">Bradyrhizobium algeriense</name>
    <dbReference type="NCBI Taxonomy" id="634784"/>
    <lineage>
        <taxon>Bacteria</taxon>
        <taxon>Pseudomonadati</taxon>
        <taxon>Pseudomonadota</taxon>
        <taxon>Alphaproteobacteria</taxon>
        <taxon>Hyphomicrobiales</taxon>
        <taxon>Nitrobacteraceae</taxon>
        <taxon>Bradyrhizobium</taxon>
    </lineage>
</organism>
<protein>
    <submittedName>
        <fullName evidence="1">Uncharacterized protein</fullName>
    </submittedName>
</protein>